<name>A0A1C3EKL6_9GAMM</name>
<proteinExistence type="predicted"/>
<reference evidence="1 2" key="1">
    <citation type="submission" date="2016-05" db="EMBL/GenBank/DDBJ databases">
        <title>Genomic Taxonomy of the Vibrionaceae.</title>
        <authorList>
            <person name="Gomez-Gil B."/>
            <person name="Enciso-Ibarra J."/>
        </authorList>
    </citation>
    <scope>NUCLEOTIDE SEQUENCE [LARGE SCALE GENOMIC DNA]</scope>
    <source>
        <strain evidence="1 2">CAIM 1920</strain>
    </source>
</reference>
<gene>
    <name evidence="1" type="ORF">A8L45_09055</name>
</gene>
<protein>
    <submittedName>
        <fullName evidence="1">Uncharacterized protein</fullName>
    </submittedName>
</protein>
<accession>A0A1C3EKL6</accession>
<dbReference type="STRING" id="1080227.A8L45_09055"/>
<keyword evidence="2" id="KW-1185">Reference proteome</keyword>
<comment type="caution">
    <text evidence="1">The sequence shown here is derived from an EMBL/GenBank/DDBJ whole genome shotgun (WGS) entry which is preliminary data.</text>
</comment>
<sequence length="73" mass="8221">MPYMNETIGTLTIASYLFGFRLNIGKIAMPDGCMSCVPDLAGNHKLSILWGMRATGIFDVLPMYLFRKKVYLN</sequence>
<evidence type="ECO:0000313" key="1">
    <source>
        <dbReference type="EMBL" id="ODA33769.1"/>
    </source>
</evidence>
<dbReference type="EMBL" id="LYBM01000013">
    <property type="protein sequence ID" value="ODA33769.1"/>
    <property type="molecule type" value="Genomic_DNA"/>
</dbReference>
<evidence type="ECO:0000313" key="2">
    <source>
        <dbReference type="Proteomes" id="UP000094936"/>
    </source>
</evidence>
<dbReference type="Proteomes" id="UP000094936">
    <property type="component" value="Unassembled WGS sequence"/>
</dbReference>
<dbReference type="AlphaFoldDB" id="A0A1C3EKL6"/>
<organism evidence="1 2">
    <name type="scientific">Veronia pacifica</name>
    <dbReference type="NCBI Taxonomy" id="1080227"/>
    <lineage>
        <taxon>Bacteria</taxon>
        <taxon>Pseudomonadati</taxon>
        <taxon>Pseudomonadota</taxon>
        <taxon>Gammaproteobacteria</taxon>
        <taxon>Vibrionales</taxon>
        <taxon>Vibrionaceae</taxon>
        <taxon>Veronia</taxon>
    </lineage>
</organism>